<dbReference type="AlphaFoldDB" id="A0A4D7JJB1"/>
<evidence type="ECO:0000259" key="2">
    <source>
        <dbReference type="Pfam" id="PF00144"/>
    </source>
</evidence>
<proteinExistence type="predicted"/>
<dbReference type="Pfam" id="PF00144">
    <property type="entry name" value="Beta-lactamase"/>
    <property type="match status" value="1"/>
</dbReference>
<evidence type="ECO:0000313" key="3">
    <source>
        <dbReference type="EMBL" id="QCK15681.1"/>
    </source>
</evidence>
<feature type="chain" id="PRO_5020316860" description="Beta-lactamase-related domain-containing protein" evidence="1">
    <location>
        <begin position="21"/>
        <end position="378"/>
    </location>
</feature>
<gene>
    <name evidence="3" type="ORF">DCC35_13470</name>
</gene>
<keyword evidence="4" id="KW-1185">Reference proteome</keyword>
<evidence type="ECO:0000313" key="4">
    <source>
        <dbReference type="Proteomes" id="UP000298616"/>
    </source>
</evidence>
<dbReference type="PROSITE" id="PS51257">
    <property type="entry name" value="PROKAR_LIPOPROTEIN"/>
    <property type="match status" value="1"/>
</dbReference>
<dbReference type="EMBL" id="CP028923">
    <property type="protein sequence ID" value="QCK15681.1"/>
    <property type="molecule type" value="Genomic_DNA"/>
</dbReference>
<dbReference type="PANTHER" id="PTHR46825">
    <property type="entry name" value="D-ALANYL-D-ALANINE-CARBOXYPEPTIDASE/ENDOPEPTIDASE AMPH"/>
    <property type="match status" value="1"/>
</dbReference>
<dbReference type="InterPro" id="IPR012338">
    <property type="entry name" value="Beta-lactam/transpept-like"/>
</dbReference>
<protein>
    <recommendedName>
        <fullName evidence="2">Beta-lactamase-related domain-containing protein</fullName>
    </recommendedName>
</protein>
<keyword evidence="1" id="KW-0732">Signal</keyword>
<dbReference type="SUPFAM" id="SSF56601">
    <property type="entry name" value="beta-lactamase/transpeptidase-like"/>
    <property type="match status" value="1"/>
</dbReference>
<dbReference type="PANTHER" id="PTHR46825:SF9">
    <property type="entry name" value="BETA-LACTAMASE-RELATED DOMAIN-CONTAINING PROTEIN"/>
    <property type="match status" value="1"/>
</dbReference>
<dbReference type="Gene3D" id="3.40.710.10">
    <property type="entry name" value="DD-peptidase/beta-lactamase superfamily"/>
    <property type="match status" value="1"/>
</dbReference>
<dbReference type="OrthoDB" id="9793489at2"/>
<dbReference type="RefSeq" id="WP_137091278.1">
    <property type="nucleotide sequence ID" value="NZ_CP028923.1"/>
</dbReference>
<name>A0A4D7JJB1_9BACT</name>
<dbReference type="KEGG" id="fpf:DCC35_13470"/>
<dbReference type="InterPro" id="IPR050491">
    <property type="entry name" value="AmpC-like"/>
</dbReference>
<reference evidence="3 4" key="1">
    <citation type="submission" date="2018-04" db="EMBL/GenBank/DDBJ databases">
        <title>Complete genome uncultured novel isolate.</title>
        <authorList>
            <person name="Merlino G."/>
        </authorList>
    </citation>
    <scope>NUCLEOTIDE SEQUENCE [LARGE SCALE GENOMIC DNA]</scope>
    <source>
        <strain evidence="4">R1DC9</strain>
    </source>
</reference>
<dbReference type="InterPro" id="IPR001466">
    <property type="entry name" value="Beta-lactam-related"/>
</dbReference>
<organism evidence="3 4">
    <name type="scientific">Mangrovivirga cuniculi</name>
    <dbReference type="NCBI Taxonomy" id="2715131"/>
    <lineage>
        <taxon>Bacteria</taxon>
        <taxon>Pseudomonadati</taxon>
        <taxon>Bacteroidota</taxon>
        <taxon>Cytophagia</taxon>
        <taxon>Cytophagales</taxon>
        <taxon>Mangrovivirgaceae</taxon>
        <taxon>Mangrovivirga</taxon>
    </lineage>
</organism>
<accession>A0A4D7JJB1</accession>
<feature type="domain" description="Beta-lactamase-related" evidence="2">
    <location>
        <begin position="36"/>
        <end position="356"/>
    </location>
</feature>
<feature type="signal peptide" evidence="1">
    <location>
        <begin position="1"/>
        <end position="20"/>
    </location>
</feature>
<dbReference type="Proteomes" id="UP000298616">
    <property type="component" value="Chromosome"/>
</dbReference>
<sequence length="378" mass="42028">MNKVLLPLLVLLIISCSVNQSNDVESDKSDSTASWIDQQVTEILEKENIPSISIATIQNGEPALLKGYGVLNRKGTANSNENTVYQIASVSKMFTGTIANHLLKEGIIDLDEKIVSYLPEDLSTSNKEKLGDIKLRHLMHHRSGLPRDSKVVKRVDGEPFLGGYTEDDLLKDLDVLELEFNSNEKYSYSNIGYGLLGYILERASGKSYEVLLNEYITDPLEMNNTEANPANIDKKITATPYRKDDRNTPTKAWESGKLVPAGGLYSTTEDLSKLMVHQIQDYAEYEKTGSASNFIITEFKAPRKSEIESYGFGLIEVNTERGNIYGHQGDMDGFASSYLFFPKYKVGVILLTSSGGDWLGKLSSEILKKLVEEAKQKG</sequence>
<evidence type="ECO:0000256" key="1">
    <source>
        <dbReference type="SAM" id="SignalP"/>
    </source>
</evidence>